<name>A0ABV0P8K9_9TELE</name>
<accession>A0ABV0P8K9</accession>
<feature type="compositionally biased region" description="Polar residues" evidence="1">
    <location>
        <begin position="12"/>
        <end position="29"/>
    </location>
</feature>
<reference evidence="2 3" key="1">
    <citation type="submission" date="2021-06" db="EMBL/GenBank/DDBJ databases">
        <authorList>
            <person name="Palmer J.M."/>
        </authorList>
    </citation>
    <scope>NUCLEOTIDE SEQUENCE [LARGE SCALE GENOMIC DNA]</scope>
    <source>
        <strain evidence="2 3">GA_2019</strain>
        <tissue evidence="2">Muscle</tissue>
    </source>
</reference>
<proteinExistence type="predicted"/>
<keyword evidence="3" id="KW-1185">Reference proteome</keyword>
<feature type="region of interest" description="Disordered" evidence="1">
    <location>
        <begin position="1"/>
        <end position="62"/>
    </location>
</feature>
<gene>
    <name evidence="2" type="ORF">GOODEAATRI_028634</name>
</gene>
<evidence type="ECO:0000256" key="1">
    <source>
        <dbReference type="SAM" id="MobiDB-lite"/>
    </source>
</evidence>
<evidence type="ECO:0000313" key="3">
    <source>
        <dbReference type="Proteomes" id="UP001476798"/>
    </source>
</evidence>
<dbReference type="Proteomes" id="UP001476798">
    <property type="component" value="Unassembled WGS sequence"/>
</dbReference>
<dbReference type="EMBL" id="JAHRIO010063994">
    <property type="protein sequence ID" value="MEQ2179781.1"/>
    <property type="molecule type" value="Genomic_DNA"/>
</dbReference>
<evidence type="ECO:0000313" key="2">
    <source>
        <dbReference type="EMBL" id="MEQ2179781.1"/>
    </source>
</evidence>
<organism evidence="2 3">
    <name type="scientific">Goodea atripinnis</name>
    <dbReference type="NCBI Taxonomy" id="208336"/>
    <lineage>
        <taxon>Eukaryota</taxon>
        <taxon>Metazoa</taxon>
        <taxon>Chordata</taxon>
        <taxon>Craniata</taxon>
        <taxon>Vertebrata</taxon>
        <taxon>Euteleostomi</taxon>
        <taxon>Actinopterygii</taxon>
        <taxon>Neopterygii</taxon>
        <taxon>Teleostei</taxon>
        <taxon>Neoteleostei</taxon>
        <taxon>Acanthomorphata</taxon>
        <taxon>Ovalentaria</taxon>
        <taxon>Atherinomorphae</taxon>
        <taxon>Cyprinodontiformes</taxon>
        <taxon>Goodeidae</taxon>
        <taxon>Goodea</taxon>
    </lineage>
</organism>
<comment type="caution">
    <text evidence="2">The sequence shown here is derived from an EMBL/GenBank/DDBJ whole genome shotgun (WGS) entry which is preliminary data.</text>
</comment>
<protein>
    <submittedName>
        <fullName evidence="2">Uncharacterized protein</fullName>
    </submittedName>
</protein>
<sequence length="112" mass="12220">MTAKRESPAVVSRTSINKSPNTPPNTVQILKTRRTGAGGQSASVWTHPGCSRRQSSSDRVSYRVIRRKRGRAVWKASPLLSPSTTSAIQRSGRATPLSRYRAIGSNQLSLTE</sequence>